<dbReference type="InterPro" id="IPR036097">
    <property type="entry name" value="HisK_dim/P_sf"/>
</dbReference>
<keyword evidence="4" id="KW-0808">Transferase</keyword>
<feature type="domain" description="Histidine kinase" evidence="7">
    <location>
        <begin position="166"/>
        <end position="389"/>
    </location>
</feature>
<dbReference type="SUPFAM" id="SSF47384">
    <property type="entry name" value="Homodimeric domain of signal transducing histidine kinase"/>
    <property type="match status" value="1"/>
</dbReference>
<dbReference type="Gene3D" id="1.10.287.130">
    <property type="match status" value="1"/>
</dbReference>
<organism evidence="9 10">
    <name type="scientific">Opitutus terrae (strain DSM 11246 / JCM 15787 / PB90-1)</name>
    <dbReference type="NCBI Taxonomy" id="452637"/>
    <lineage>
        <taxon>Bacteria</taxon>
        <taxon>Pseudomonadati</taxon>
        <taxon>Verrucomicrobiota</taxon>
        <taxon>Opitutia</taxon>
        <taxon>Opitutales</taxon>
        <taxon>Opitutaceae</taxon>
        <taxon>Opitutus</taxon>
    </lineage>
</organism>
<dbReference type="GO" id="GO:0005886">
    <property type="term" value="C:plasma membrane"/>
    <property type="evidence" value="ECO:0007669"/>
    <property type="project" value="TreeGrafter"/>
</dbReference>
<dbReference type="CDD" id="cd00082">
    <property type="entry name" value="HisKA"/>
    <property type="match status" value="1"/>
</dbReference>
<evidence type="ECO:0000256" key="1">
    <source>
        <dbReference type="ARBA" id="ARBA00000085"/>
    </source>
</evidence>
<evidence type="ECO:0000259" key="7">
    <source>
        <dbReference type="PROSITE" id="PS50109"/>
    </source>
</evidence>
<dbReference type="PANTHER" id="PTHR43047:SF72">
    <property type="entry name" value="OSMOSENSING HISTIDINE PROTEIN KINASE SLN1"/>
    <property type="match status" value="1"/>
</dbReference>
<protein>
    <recommendedName>
        <fullName evidence="2">histidine kinase</fullName>
        <ecNumber evidence="2">2.7.13.3</ecNumber>
    </recommendedName>
</protein>
<dbReference type="eggNOG" id="COG0745">
    <property type="taxonomic scope" value="Bacteria"/>
</dbReference>
<dbReference type="Pfam" id="PF00512">
    <property type="entry name" value="HisKA"/>
    <property type="match status" value="1"/>
</dbReference>
<keyword evidence="5 9" id="KW-0418">Kinase</keyword>
<evidence type="ECO:0000256" key="5">
    <source>
        <dbReference type="ARBA" id="ARBA00022777"/>
    </source>
</evidence>
<feature type="domain" description="Response regulatory" evidence="8">
    <location>
        <begin position="411"/>
        <end position="524"/>
    </location>
</feature>
<reference evidence="9 10" key="1">
    <citation type="journal article" date="2011" name="J. Bacteriol.">
        <title>Genome sequence of the verrucomicrobium Opitutus terrae PB90-1, an abundant inhabitant of rice paddy soil ecosystems.</title>
        <authorList>
            <person name="van Passel M.W."/>
            <person name="Kant R."/>
            <person name="Palva A."/>
            <person name="Copeland A."/>
            <person name="Lucas S."/>
            <person name="Lapidus A."/>
            <person name="Glavina del Rio T."/>
            <person name="Pitluck S."/>
            <person name="Goltsman E."/>
            <person name="Clum A."/>
            <person name="Sun H."/>
            <person name="Schmutz J."/>
            <person name="Larimer F.W."/>
            <person name="Land M.L."/>
            <person name="Hauser L."/>
            <person name="Kyrpides N."/>
            <person name="Mikhailova N."/>
            <person name="Richardson P.P."/>
            <person name="Janssen P.H."/>
            <person name="de Vos W.M."/>
            <person name="Smidt H."/>
        </authorList>
    </citation>
    <scope>NUCLEOTIDE SEQUENCE [LARGE SCALE GENOMIC DNA]</scope>
    <source>
        <strain evidence="10">DSM 11246 / JCM 15787 / PB90-1</strain>
    </source>
</reference>
<dbReference type="PROSITE" id="PS50110">
    <property type="entry name" value="RESPONSE_REGULATORY"/>
    <property type="match status" value="1"/>
</dbReference>
<dbReference type="SUPFAM" id="SSF52172">
    <property type="entry name" value="CheY-like"/>
    <property type="match status" value="1"/>
</dbReference>
<gene>
    <name evidence="9" type="ordered locus">Oter_1103</name>
</gene>
<dbReference type="InterPro" id="IPR004358">
    <property type="entry name" value="Sig_transdc_His_kin-like_C"/>
</dbReference>
<keyword evidence="3 6" id="KW-0597">Phosphoprotein</keyword>
<dbReference type="SMART" id="SM00388">
    <property type="entry name" value="HisKA"/>
    <property type="match status" value="1"/>
</dbReference>
<evidence type="ECO:0000259" key="8">
    <source>
        <dbReference type="PROSITE" id="PS50110"/>
    </source>
</evidence>
<name>B1ZNF7_OPITP</name>
<comment type="catalytic activity">
    <reaction evidence="1">
        <text>ATP + protein L-histidine = ADP + protein N-phospho-L-histidine.</text>
        <dbReference type="EC" id="2.7.13.3"/>
    </reaction>
</comment>
<sequence>MTLAPPAGVENRVLLFVPTRKDADVSRRLLAQAGLPATVCVSMAELTARIAEGAAAVLATSEMVESSQVDELLRVLAAQEQWSDLPFVLLIKGGPQSPRANEILQKLTNVTLLERPAGMRSVLSAVQAAVRARVRQYQGRSQIQALREAEAKARRADQTKDQFLAALSHELRTPLTPVLLLATEAAAQPALDARARQDFEMIARNVALEARLIDDLLDLTRISRGKMKLEKQPQDVLHVLRDAMENVRPDFAEKRLELTTVLPALSAVVSCDGARLQQVFWNVLKNAAKFTPVGGKVTIQVRFAPDGAQVITEITDNGMGMTAAELGRVFEAFVQGDHANAGGAHRFGGLGLGLAISRSLVVLHDGSIEAQSDGPGHGTTITIRLPLAPAESAGGPGGADPDTARAGAPLRILLVEDHEPTRNVLKRLLAARKHDVIAAATLAEARVIAQNNVLDLLITDLGLPDGNGLELMQELTARSGLTAVALTGYGMDDDVQRSKSTGFFMHLTKPLRIAELDRMLAAVDEQRSRAG</sequence>
<evidence type="ECO:0000256" key="4">
    <source>
        <dbReference type="ARBA" id="ARBA00022679"/>
    </source>
</evidence>
<dbReference type="STRING" id="452637.Oter_1103"/>
<keyword evidence="10" id="KW-1185">Reference proteome</keyword>
<dbReference type="InterPro" id="IPR036890">
    <property type="entry name" value="HATPase_C_sf"/>
</dbReference>
<dbReference type="InterPro" id="IPR001789">
    <property type="entry name" value="Sig_transdc_resp-reg_receiver"/>
</dbReference>
<feature type="modified residue" description="4-aspartylphosphate" evidence="6">
    <location>
        <position position="460"/>
    </location>
</feature>
<dbReference type="eggNOG" id="COG2205">
    <property type="taxonomic scope" value="Bacteria"/>
</dbReference>
<dbReference type="HOGENOM" id="CLU_000445_114_15_0"/>
<evidence type="ECO:0000313" key="9">
    <source>
        <dbReference type="EMBL" id="ACB74391.1"/>
    </source>
</evidence>
<dbReference type="SUPFAM" id="SSF55874">
    <property type="entry name" value="ATPase domain of HSP90 chaperone/DNA topoisomerase II/histidine kinase"/>
    <property type="match status" value="1"/>
</dbReference>
<dbReference type="AlphaFoldDB" id="B1ZNF7"/>
<dbReference type="Gene3D" id="3.30.565.10">
    <property type="entry name" value="Histidine kinase-like ATPase, C-terminal domain"/>
    <property type="match status" value="1"/>
</dbReference>
<dbReference type="GO" id="GO:0000155">
    <property type="term" value="F:phosphorelay sensor kinase activity"/>
    <property type="evidence" value="ECO:0007669"/>
    <property type="project" value="InterPro"/>
</dbReference>
<evidence type="ECO:0000256" key="6">
    <source>
        <dbReference type="PROSITE-ProRule" id="PRU00169"/>
    </source>
</evidence>
<dbReference type="FunFam" id="3.30.565.10:FF:000006">
    <property type="entry name" value="Sensor histidine kinase WalK"/>
    <property type="match status" value="1"/>
</dbReference>
<dbReference type="Gene3D" id="3.40.50.2300">
    <property type="match status" value="1"/>
</dbReference>
<dbReference type="InterPro" id="IPR011006">
    <property type="entry name" value="CheY-like_superfamily"/>
</dbReference>
<dbReference type="InterPro" id="IPR005467">
    <property type="entry name" value="His_kinase_dom"/>
</dbReference>
<dbReference type="Pfam" id="PF00072">
    <property type="entry name" value="Response_reg"/>
    <property type="match status" value="1"/>
</dbReference>
<dbReference type="PROSITE" id="PS50109">
    <property type="entry name" value="HIS_KIN"/>
    <property type="match status" value="1"/>
</dbReference>
<dbReference type="GO" id="GO:0009927">
    <property type="term" value="F:histidine phosphotransfer kinase activity"/>
    <property type="evidence" value="ECO:0007669"/>
    <property type="project" value="TreeGrafter"/>
</dbReference>
<dbReference type="SMART" id="SM00387">
    <property type="entry name" value="HATPase_c"/>
    <property type="match status" value="1"/>
</dbReference>
<dbReference type="PRINTS" id="PR00344">
    <property type="entry name" value="BCTRLSENSOR"/>
</dbReference>
<proteinExistence type="predicted"/>
<dbReference type="EMBL" id="CP001032">
    <property type="protein sequence ID" value="ACB74391.1"/>
    <property type="molecule type" value="Genomic_DNA"/>
</dbReference>
<dbReference type="EC" id="2.7.13.3" evidence="2"/>
<evidence type="ECO:0000256" key="3">
    <source>
        <dbReference type="ARBA" id="ARBA00022553"/>
    </source>
</evidence>
<evidence type="ECO:0000313" key="10">
    <source>
        <dbReference type="Proteomes" id="UP000007013"/>
    </source>
</evidence>
<dbReference type="SMART" id="SM00448">
    <property type="entry name" value="REC"/>
    <property type="match status" value="1"/>
</dbReference>
<dbReference type="InterPro" id="IPR003661">
    <property type="entry name" value="HisK_dim/P_dom"/>
</dbReference>
<dbReference type="InterPro" id="IPR003594">
    <property type="entry name" value="HATPase_dom"/>
</dbReference>
<accession>B1ZNF7</accession>
<dbReference type="KEGG" id="ote:Oter_1103"/>
<dbReference type="RefSeq" id="WP_012373929.1">
    <property type="nucleotide sequence ID" value="NC_010571.1"/>
</dbReference>
<dbReference type="PANTHER" id="PTHR43047">
    <property type="entry name" value="TWO-COMPONENT HISTIDINE PROTEIN KINASE"/>
    <property type="match status" value="1"/>
</dbReference>
<dbReference type="Pfam" id="PF02518">
    <property type="entry name" value="HATPase_c"/>
    <property type="match status" value="1"/>
</dbReference>
<evidence type="ECO:0000256" key="2">
    <source>
        <dbReference type="ARBA" id="ARBA00012438"/>
    </source>
</evidence>
<dbReference type="Proteomes" id="UP000007013">
    <property type="component" value="Chromosome"/>
</dbReference>
<dbReference type="OrthoDB" id="9760752at2"/>